<dbReference type="Proteomes" id="UP001234202">
    <property type="component" value="Unassembled WGS sequence"/>
</dbReference>
<keyword evidence="2" id="KW-1185">Reference proteome</keyword>
<evidence type="ECO:0000313" key="2">
    <source>
        <dbReference type="Proteomes" id="UP001234202"/>
    </source>
</evidence>
<gene>
    <name evidence="1" type="ORF">QFC24_002993</name>
</gene>
<proteinExistence type="predicted"/>
<protein>
    <submittedName>
        <fullName evidence="1">Uncharacterized protein</fullName>
    </submittedName>
</protein>
<reference evidence="1" key="1">
    <citation type="submission" date="2023-04" db="EMBL/GenBank/DDBJ databases">
        <title>Draft Genome sequencing of Naganishia species isolated from polar environments using Oxford Nanopore Technology.</title>
        <authorList>
            <person name="Leo P."/>
            <person name="Venkateswaran K."/>
        </authorList>
    </citation>
    <scope>NUCLEOTIDE SEQUENCE</scope>
    <source>
        <strain evidence="1">DBVPG 5303</strain>
    </source>
</reference>
<sequence length="1554" mass="167329">MNRLPKSTSTSSFPSQSPSTTTSSPPPPQRTTSPLALPALHLGSFSDLKLAEQFGIGIGNAGAVMRGFDHEDEEDEEEDGGGGDGGMFVTEPTQEQHDRFHRQCETVGPSPASIASRSSGFVPGHGPGYGTSSQGPGYAAPGIPVLRESTINRRRTIVVNDSQSSSSASYDYVPRQQQQQQQQQQQDSGYSNSPLYRGIDDLPDRVKQRQREVREVKEVKDHPDYAGFPYTPARAYTHTAIAAAAATATPVQMENKYTAAGFLDQRTASANGNATGNASGMKTSRSLGALASFTPSDGNTNGNDEIIPDAEEEEQREAREAHEVDSGVGIEVDDDDDDDVLGRKEAGGNTDRFQQQQHQSRAHTLPQQYSSTPSSNDFGLLIVKKQQHQQSRSMGTIGTRDPRARGEGSPVLGNVTTMTGRPRTVFDVPSFPRHVSEPLAGPAQRVPNTTMTTQYQQPTYDPSTDPANVAVPTIPGLLASVRGGAQGQGSPYPLAARPRAVSEWTREEQQDREGQAGDVDGRGSGGKPVERNPDPAMGKVEKDDGIVPLRVKIPPPQEEICMECLMRDRDLIHVKVIGDAVWSRASDADFKELLERERTVDEASDKGEASRRVVRWRGFSWEEHGEGERLPETFRGRFEGELRETKLKELATKMIAPSAHRYKTLQKYLADQARLFGIPPEEEQQLESSVWLREHERIGSASRSSSAARGNGQDAGYAQSSGHRQPGYEQRGTTSPLHWPDRSLSANARATMYDGVPPQSQYTSQSGRGQPSEYDNVARANPRLPAIQLDVRKGRGISSPGLLELSSQPPRRVISRPSPTVGSFRQDQMYNFNDDEESMILDLTDQEQTGAGSAPLRPFSFAVRAGRSSGNAGSTRSSPGPGEGREGLSGVLGRWGGSVTSLFGGSQAGGSHWGGSHGGNSGSMMDMHLGLDLDRRRPNAANAHPRATSMASLSRPRFFSRATSSYMSHQGPGDTGSMLTAVDTRVSEMPYERSQAGSRQAAAPARPAVQEEKKKKGFKGLLQKIGGKKNKSAGTRTPVSRSGSTGPPSRDEDYSTPLAPPPPISFLVQRSDRAANHTRTSSSSSLSAFSGSGSPPQGSPVSMMMRLPGANDAQLQPPTNYHTQRSVSAPLVQSPSRGSLADVTAGSGNPRMSYHRDPPSAPSQYGSNYNTVNGSNRDSYISASSRGRNSIPGLHVRNDSQGMEYLENDGSNFASGPARATSAYVTQTHDQLNDRSQPHPSKSHQGYRGPPSLSSSTGTLLQLSLESPGLGNSSFSNVRVASSGPGTPAGERSSLQWQSPVMANQTFGLVTSETGGDNQKSLPALPHHGPGNSGGGNGLSGRQDNRFHTDSPDSLNGFHNQENGSIRHAYPPGKQQHVRQHSTLSSVSGRPPIDATSTGIDKSTTKTKTKFTLKNLFSTGINGKDTSANKRDTSTYFERLQHDSGVLQQPAFPPPGPLRYAPESLGRTQSAGAQATSPAYPPSRYGQVTEYGSPNGYSHAYDYERKGMVDGSYGQRENTYPPAFAKPPMHGPVPPGSRQPRQQYDPRARQTFYQ</sequence>
<dbReference type="EMBL" id="JASBWV010000009">
    <property type="protein sequence ID" value="KAJ9124626.1"/>
    <property type="molecule type" value="Genomic_DNA"/>
</dbReference>
<organism evidence="1 2">
    <name type="scientific">Naganishia onofrii</name>
    <dbReference type="NCBI Taxonomy" id="1851511"/>
    <lineage>
        <taxon>Eukaryota</taxon>
        <taxon>Fungi</taxon>
        <taxon>Dikarya</taxon>
        <taxon>Basidiomycota</taxon>
        <taxon>Agaricomycotina</taxon>
        <taxon>Tremellomycetes</taxon>
        <taxon>Filobasidiales</taxon>
        <taxon>Filobasidiaceae</taxon>
        <taxon>Naganishia</taxon>
    </lineage>
</organism>
<name>A0ACC2XLV5_9TREE</name>
<evidence type="ECO:0000313" key="1">
    <source>
        <dbReference type="EMBL" id="KAJ9124626.1"/>
    </source>
</evidence>
<accession>A0ACC2XLV5</accession>
<comment type="caution">
    <text evidence="1">The sequence shown here is derived from an EMBL/GenBank/DDBJ whole genome shotgun (WGS) entry which is preliminary data.</text>
</comment>